<organism evidence="1">
    <name type="scientific">Arion vulgaris</name>
    <dbReference type="NCBI Taxonomy" id="1028688"/>
    <lineage>
        <taxon>Eukaryota</taxon>
        <taxon>Metazoa</taxon>
        <taxon>Spiralia</taxon>
        <taxon>Lophotrochozoa</taxon>
        <taxon>Mollusca</taxon>
        <taxon>Gastropoda</taxon>
        <taxon>Heterobranchia</taxon>
        <taxon>Euthyneura</taxon>
        <taxon>Panpulmonata</taxon>
        <taxon>Eupulmonata</taxon>
        <taxon>Stylommatophora</taxon>
        <taxon>Helicina</taxon>
        <taxon>Arionoidea</taxon>
        <taxon>Arionidae</taxon>
        <taxon>Arion</taxon>
    </lineage>
</organism>
<dbReference type="Gene3D" id="2.60.120.200">
    <property type="match status" value="1"/>
</dbReference>
<dbReference type="AlphaFoldDB" id="A0A0B7A6Q6"/>
<feature type="non-terminal residue" evidence="1">
    <location>
        <position position="77"/>
    </location>
</feature>
<protein>
    <recommendedName>
        <fullName evidence="2">Laminin G domain-containing protein</fullName>
    </recommendedName>
</protein>
<accession>A0A0B7A6Q6</accession>
<proteinExistence type="predicted"/>
<dbReference type="SUPFAM" id="SSF49899">
    <property type="entry name" value="Concanavalin A-like lectins/glucanases"/>
    <property type="match status" value="1"/>
</dbReference>
<gene>
    <name evidence="1" type="primary">ORF96631</name>
</gene>
<evidence type="ECO:0000313" key="1">
    <source>
        <dbReference type="EMBL" id="CEK75696.1"/>
    </source>
</evidence>
<dbReference type="EMBL" id="HACG01028831">
    <property type="protein sequence ID" value="CEK75696.1"/>
    <property type="molecule type" value="Transcribed_RNA"/>
</dbReference>
<sequence length="77" mass="8999">DGMVFFDSSPIRLYYKDGRLYGQLQTATHMWTVNTPDFRTGVWQRVELTWHPREGLIMFIDGQRVGGQTYPTEQTSN</sequence>
<evidence type="ECO:0008006" key="2">
    <source>
        <dbReference type="Google" id="ProtNLM"/>
    </source>
</evidence>
<dbReference type="InterPro" id="IPR013320">
    <property type="entry name" value="ConA-like_dom_sf"/>
</dbReference>
<feature type="non-terminal residue" evidence="1">
    <location>
        <position position="1"/>
    </location>
</feature>
<reference evidence="1" key="1">
    <citation type="submission" date="2014-12" db="EMBL/GenBank/DDBJ databases">
        <title>Insight into the proteome of Arion vulgaris.</title>
        <authorList>
            <person name="Aradska J."/>
            <person name="Bulat T."/>
            <person name="Smidak R."/>
            <person name="Sarate P."/>
            <person name="Gangsoo J."/>
            <person name="Sialana F."/>
            <person name="Bilban M."/>
            <person name="Lubec G."/>
        </authorList>
    </citation>
    <scope>NUCLEOTIDE SEQUENCE</scope>
    <source>
        <tissue evidence="1">Skin</tissue>
    </source>
</reference>
<name>A0A0B7A6Q6_9EUPU</name>